<name>A9NNU9_PICSI</name>
<evidence type="ECO:0000256" key="8">
    <source>
        <dbReference type="SAM" id="Phobius"/>
    </source>
</evidence>
<evidence type="ECO:0000256" key="2">
    <source>
        <dbReference type="ARBA" id="ARBA00007104"/>
    </source>
</evidence>
<keyword evidence="4 9" id="KW-0732">Signal</keyword>
<evidence type="ECO:0000256" key="7">
    <source>
        <dbReference type="RuleBase" id="RU003827"/>
    </source>
</evidence>
<evidence type="ECO:0000256" key="3">
    <source>
        <dbReference type="ARBA" id="ARBA00022692"/>
    </source>
</evidence>
<dbReference type="GO" id="GO:0016020">
    <property type="term" value="C:membrane"/>
    <property type="evidence" value="ECO:0007669"/>
    <property type="project" value="UniProtKB-SubCell"/>
</dbReference>
<reference evidence="11" key="1">
    <citation type="journal article" date="2008" name="BMC Genomics">
        <title>A conifer genomics resource of 200,000 spruce (Picea spp.) ESTs and 6,464 high-quality, sequence-finished full-length cDNAs for Sitka spruce (Picea sitchensis).</title>
        <authorList>
            <person name="Ralph S.G."/>
            <person name="Chun H.J."/>
            <person name="Kolosova N."/>
            <person name="Cooper D."/>
            <person name="Oddy C."/>
            <person name="Ritland C.E."/>
            <person name="Kirkpatrick R."/>
            <person name="Moore R."/>
            <person name="Barber S."/>
            <person name="Holt R.A."/>
            <person name="Jones S.J."/>
            <person name="Marra M.A."/>
            <person name="Douglas C.J."/>
            <person name="Ritland K."/>
            <person name="Bohlmann J."/>
        </authorList>
    </citation>
    <scope>NUCLEOTIDE SEQUENCE</scope>
    <source>
        <tissue evidence="11">Green portion of the leader tissue</tissue>
    </source>
</reference>
<evidence type="ECO:0000256" key="4">
    <source>
        <dbReference type="ARBA" id="ARBA00022729"/>
    </source>
</evidence>
<feature type="signal peptide" evidence="9">
    <location>
        <begin position="1"/>
        <end position="29"/>
    </location>
</feature>
<organism evidence="11">
    <name type="scientific">Picea sitchensis</name>
    <name type="common">Sitka spruce</name>
    <name type="synonym">Pinus sitchensis</name>
    <dbReference type="NCBI Taxonomy" id="3332"/>
    <lineage>
        <taxon>Eukaryota</taxon>
        <taxon>Viridiplantae</taxon>
        <taxon>Streptophyta</taxon>
        <taxon>Embryophyta</taxon>
        <taxon>Tracheophyta</taxon>
        <taxon>Spermatophyta</taxon>
        <taxon>Pinopsida</taxon>
        <taxon>Pinidae</taxon>
        <taxon>Conifers I</taxon>
        <taxon>Pinales</taxon>
        <taxon>Pinaceae</taxon>
        <taxon>Picea</taxon>
    </lineage>
</organism>
<comment type="subcellular location">
    <subcellularLocation>
        <location evidence="1 7">Membrane</location>
        <topology evidence="1 7">Single-pass type I membrane protein</topology>
    </subcellularLocation>
</comment>
<dbReference type="EMBL" id="EF082959">
    <property type="protein sequence ID" value="ABK22310.1"/>
    <property type="molecule type" value="mRNA"/>
</dbReference>
<feature type="transmembrane region" description="Helical" evidence="8">
    <location>
        <begin position="196"/>
        <end position="216"/>
    </location>
</feature>
<evidence type="ECO:0000313" key="11">
    <source>
        <dbReference type="EMBL" id="ABK22310.1"/>
    </source>
</evidence>
<keyword evidence="3 7" id="KW-0812">Transmembrane</keyword>
<accession>A9NNU9</accession>
<comment type="similarity">
    <text evidence="2 7">Belongs to the EMP24/GP25L family.</text>
</comment>
<evidence type="ECO:0000256" key="9">
    <source>
        <dbReference type="SAM" id="SignalP"/>
    </source>
</evidence>
<dbReference type="Pfam" id="PF01105">
    <property type="entry name" value="EMP24_GP25L"/>
    <property type="match status" value="1"/>
</dbReference>
<keyword evidence="6 8" id="KW-0472">Membrane</keyword>
<dbReference type="AlphaFoldDB" id="A9NNU9"/>
<keyword evidence="5 8" id="KW-1133">Transmembrane helix</keyword>
<evidence type="ECO:0000259" key="10">
    <source>
        <dbReference type="PROSITE" id="PS50866"/>
    </source>
</evidence>
<evidence type="ECO:0000256" key="1">
    <source>
        <dbReference type="ARBA" id="ARBA00004479"/>
    </source>
</evidence>
<dbReference type="InterPro" id="IPR009038">
    <property type="entry name" value="GOLD_dom"/>
</dbReference>
<dbReference type="OMA" id="GATCAWQ"/>
<evidence type="ECO:0000256" key="6">
    <source>
        <dbReference type="ARBA" id="ARBA00023136"/>
    </source>
</evidence>
<feature type="chain" id="PRO_5002739000" description="GOLD domain-containing protein" evidence="9">
    <location>
        <begin position="30"/>
        <end position="228"/>
    </location>
</feature>
<sequence length="228" mass="26152">MGSLRMYQMERFRAFLLVFLCLGLCQVQCIRFELPSGQTKCIAEEIQNNVMVLGNYHVVAPGSDEHHYGTGSAQPVADDHKITVRVTSPYGNSLHYADKVESGQFAFTTTESGDYMACFWILPSQPPITASVELEWKTGVFAKDWTKIAKRDKIDGMELELRKLEEYVTSIHDEMIYLRAREEEMQNLNASTNSKMAWFGLMSFLVCLSVAAWQLWHLKSFFERKKLL</sequence>
<protein>
    <recommendedName>
        <fullName evidence="10">GOLD domain-containing protein</fullName>
    </recommendedName>
</protein>
<dbReference type="PANTHER" id="PTHR22811">
    <property type="entry name" value="TRANSMEMBRANE EMP24 DOMAIN-CONTAINING PROTEIN"/>
    <property type="match status" value="1"/>
</dbReference>
<evidence type="ECO:0000256" key="5">
    <source>
        <dbReference type="ARBA" id="ARBA00022989"/>
    </source>
</evidence>
<dbReference type="SMART" id="SM01190">
    <property type="entry name" value="EMP24_GP25L"/>
    <property type="match status" value="1"/>
</dbReference>
<proteinExistence type="evidence at transcript level"/>
<feature type="domain" description="GOLD" evidence="10">
    <location>
        <begin position="39"/>
        <end position="163"/>
    </location>
</feature>
<dbReference type="PROSITE" id="PS50866">
    <property type="entry name" value="GOLD"/>
    <property type="match status" value="1"/>
</dbReference>
<dbReference type="InterPro" id="IPR015720">
    <property type="entry name" value="Emp24-like"/>
</dbReference>